<evidence type="ECO:0000313" key="2">
    <source>
        <dbReference type="EMBL" id="RZD16060.1"/>
    </source>
</evidence>
<feature type="domain" description="Pyridoxamine 5'-phosphate oxidase N-terminal" evidence="1">
    <location>
        <begin position="8"/>
        <end position="110"/>
    </location>
</feature>
<protein>
    <submittedName>
        <fullName evidence="2">Pyridoxamine 5'-phosphate oxidase family protein</fullName>
    </submittedName>
</protein>
<organism evidence="2 3">
    <name type="scientific">Acididesulfobacter guangdongensis</name>
    <dbReference type="NCBI Taxonomy" id="2597225"/>
    <lineage>
        <taxon>Bacteria</taxon>
        <taxon>Deltaproteobacteria</taxon>
        <taxon>Candidatus Acidulodesulfobacterales</taxon>
        <taxon>Candidatus Acididesulfobacter</taxon>
    </lineage>
</organism>
<name>A0A519BFM4_ACIG2</name>
<dbReference type="AlphaFoldDB" id="A0A519BFM4"/>
<dbReference type="SUPFAM" id="SSF50475">
    <property type="entry name" value="FMN-binding split barrel"/>
    <property type="match status" value="1"/>
</dbReference>
<dbReference type="InterPro" id="IPR012349">
    <property type="entry name" value="Split_barrel_FMN-bd"/>
</dbReference>
<dbReference type="Pfam" id="PF01243">
    <property type="entry name" value="PNPOx_N"/>
    <property type="match status" value="1"/>
</dbReference>
<gene>
    <name evidence="2" type="ORF">EVJ46_07670</name>
</gene>
<comment type="caution">
    <text evidence="2">The sequence shown here is derived from an EMBL/GenBank/DDBJ whole genome shotgun (WGS) entry which is preliminary data.</text>
</comment>
<dbReference type="InterPro" id="IPR011576">
    <property type="entry name" value="Pyridox_Oxase_N"/>
</dbReference>
<proteinExistence type="predicted"/>
<evidence type="ECO:0000259" key="1">
    <source>
        <dbReference type="Pfam" id="PF01243"/>
    </source>
</evidence>
<reference evidence="2 3" key="1">
    <citation type="journal article" date="2019" name="ISME J.">
        <title>Insights into ecological role of a new deltaproteobacterial order Candidatus Acidulodesulfobacterales by metagenomics and metatranscriptomics.</title>
        <authorList>
            <person name="Tan S."/>
            <person name="Liu J."/>
            <person name="Fang Y."/>
            <person name="Hedlund B.P."/>
            <person name="Lian Z.H."/>
            <person name="Huang L.Y."/>
            <person name="Li J.T."/>
            <person name="Huang L.N."/>
            <person name="Li W.J."/>
            <person name="Jiang H.C."/>
            <person name="Dong H.L."/>
            <person name="Shu W.S."/>
        </authorList>
    </citation>
    <scope>NUCLEOTIDE SEQUENCE [LARGE SCALE GENOMIC DNA]</scope>
    <source>
        <strain evidence="2">AP2</strain>
    </source>
</reference>
<dbReference type="EMBL" id="SGBC01000003">
    <property type="protein sequence ID" value="RZD16060.1"/>
    <property type="molecule type" value="Genomic_DNA"/>
</dbReference>
<accession>A0A519BFM4</accession>
<evidence type="ECO:0000313" key="3">
    <source>
        <dbReference type="Proteomes" id="UP000316562"/>
    </source>
</evidence>
<dbReference type="Proteomes" id="UP000316562">
    <property type="component" value="Unassembled WGS sequence"/>
</dbReference>
<sequence length="128" mass="13986">MAKINNIVKEVLDKTEMLVIGTCGADGVHLSATWGEYVKNIGLIDDEIILIPSGGLSKTEENLKLKNNIEVLIGSKQVQSAHGAGQGISIFGKGEFVYSGEIFDRVKSKYSWIRAVLMIKIESFSTQL</sequence>
<dbReference type="Gene3D" id="2.30.110.10">
    <property type="entry name" value="Electron Transport, Fmn-binding Protein, Chain A"/>
    <property type="match status" value="1"/>
</dbReference>